<feature type="compositionally biased region" description="Polar residues" evidence="1">
    <location>
        <begin position="563"/>
        <end position="573"/>
    </location>
</feature>
<keyword evidence="2" id="KW-0732">Signal</keyword>
<evidence type="ECO:0000256" key="2">
    <source>
        <dbReference type="SAM" id="SignalP"/>
    </source>
</evidence>
<dbReference type="AlphaFoldDB" id="A0A9P6PRS3"/>
<evidence type="ECO:0000313" key="4">
    <source>
        <dbReference type="Proteomes" id="UP000726737"/>
    </source>
</evidence>
<keyword evidence="4" id="KW-1185">Reference proteome</keyword>
<comment type="caution">
    <text evidence="3">The sequence shown here is derived from an EMBL/GenBank/DDBJ whole genome shotgun (WGS) entry which is preliminary data.</text>
</comment>
<dbReference type="PANTHER" id="PTHR40050">
    <property type="entry name" value="INNER SPORE COAT PROTEIN H"/>
    <property type="match status" value="1"/>
</dbReference>
<gene>
    <name evidence="3" type="ORF">BG011_007714</name>
</gene>
<feature type="compositionally biased region" description="Polar residues" evidence="1">
    <location>
        <begin position="603"/>
        <end position="615"/>
    </location>
</feature>
<evidence type="ECO:0000313" key="3">
    <source>
        <dbReference type="EMBL" id="KAG0251331.1"/>
    </source>
</evidence>
<feature type="chain" id="PRO_5040129446" description="Coth-domain-containing protein" evidence="2">
    <location>
        <begin position="18"/>
        <end position="638"/>
    </location>
</feature>
<protein>
    <recommendedName>
        <fullName evidence="5">Coth-domain-containing protein</fullName>
    </recommendedName>
</protein>
<dbReference type="Pfam" id="PF08757">
    <property type="entry name" value="CotH"/>
    <property type="match status" value="1"/>
</dbReference>
<dbReference type="InterPro" id="IPR014867">
    <property type="entry name" value="Spore_coat_CotH_CotH2/3/7"/>
</dbReference>
<dbReference type="OrthoDB" id="10267127at2759"/>
<accession>A0A9P6PRS3</accession>
<dbReference type="EMBL" id="JAAAJA010000602">
    <property type="protein sequence ID" value="KAG0251331.1"/>
    <property type="molecule type" value="Genomic_DNA"/>
</dbReference>
<reference evidence="3" key="1">
    <citation type="journal article" date="2020" name="Fungal Divers.">
        <title>Resolving the Mortierellaceae phylogeny through synthesis of multi-gene phylogenetics and phylogenomics.</title>
        <authorList>
            <person name="Vandepol N."/>
            <person name="Liber J."/>
            <person name="Desiro A."/>
            <person name="Na H."/>
            <person name="Kennedy M."/>
            <person name="Barry K."/>
            <person name="Grigoriev I.V."/>
            <person name="Miller A.N."/>
            <person name="O'Donnell K."/>
            <person name="Stajich J.E."/>
            <person name="Bonito G."/>
        </authorList>
    </citation>
    <scope>NUCLEOTIDE SEQUENCE</scope>
    <source>
        <strain evidence="3">KOD948</strain>
    </source>
</reference>
<feature type="region of interest" description="Disordered" evidence="1">
    <location>
        <begin position="556"/>
        <end position="615"/>
    </location>
</feature>
<sequence>MVRLIIGLAACTALAMADVTFNVVGLRENGADEFGVMINGKLTKLKTTKDTYPLWSVNVADVNGPLEYKYVQLVKGGKVGKQETTARKLPAGALHTPNEFFDRSQSVYDLPPLPQVYKNELQQNSPFFREGYIGNIFIEGNVVGIKHINKGGEDFYPDPIHVNVQYIGANDNIKISNCTFNLSGASAREYAKLAYKIKFPKQTRLLDLATLKLRNAETDATMMREKIYIDILNSIGVPTSQSTYVRLFLNNKPIGMFVAMEEMKKHWIKKVLHPNVHKTKTGTLWKMNSCCGFEGNLEWLGPTAKSYVIGDIYKNILPGANPKDNLMKDLIQFMADLKNFDPKKVKDPIAYWEQRLDLDVFLKSMAMEYLAGAWDSYWKSGSNYQLYNDPVTGKWTWFPMDFDDTFGTAYSGPIASYRQIPKKNSEGFESPLAQKLIMETPEINARFEVILKDIVSYVFNPNALTPRMDAYKKMIQEDVNWDRALPRVSNGMKTNFIATDLAEGLDKGVKDGWGLKKWIVKRSAQVSKDMNFKIPAGNAGKTELHVMTKLESAYGIAPKQRASPETSGSTEVKGNSDSNNNYRYNDNSAASSANTDAKKGIKSGTSNGHQGEATSSAEAIKGNRVLFTAFAMLAAVAL</sequence>
<dbReference type="PANTHER" id="PTHR40050:SF1">
    <property type="entry name" value="INNER SPORE COAT PROTEIN H"/>
    <property type="match status" value="1"/>
</dbReference>
<organism evidence="3 4">
    <name type="scientific">Mortierella polycephala</name>
    <dbReference type="NCBI Taxonomy" id="41804"/>
    <lineage>
        <taxon>Eukaryota</taxon>
        <taxon>Fungi</taxon>
        <taxon>Fungi incertae sedis</taxon>
        <taxon>Mucoromycota</taxon>
        <taxon>Mortierellomycotina</taxon>
        <taxon>Mortierellomycetes</taxon>
        <taxon>Mortierellales</taxon>
        <taxon>Mortierellaceae</taxon>
        <taxon>Mortierella</taxon>
    </lineage>
</organism>
<dbReference type="Proteomes" id="UP000726737">
    <property type="component" value="Unassembled WGS sequence"/>
</dbReference>
<feature type="signal peptide" evidence="2">
    <location>
        <begin position="1"/>
        <end position="17"/>
    </location>
</feature>
<proteinExistence type="predicted"/>
<feature type="compositionally biased region" description="Low complexity" evidence="1">
    <location>
        <begin position="575"/>
        <end position="594"/>
    </location>
</feature>
<evidence type="ECO:0008006" key="5">
    <source>
        <dbReference type="Google" id="ProtNLM"/>
    </source>
</evidence>
<evidence type="ECO:0000256" key="1">
    <source>
        <dbReference type="SAM" id="MobiDB-lite"/>
    </source>
</evidence>
<name>A0A9P6PRS3_9FUNG</name>